<proteinExistence type="predicted"/>
<organism evidence="1 2">
    <name type="scientific">Ruegeria aquimaris</name>
    <dbReference type="NCBI Taxonomy" id="2984333"/>
    <lineage>
        <taxon>Bacteria</taxon>
        <taxon>Pseudomonadati</taxon>
        <taxon>Pseudomonadota</taxon>
        <taxon>Alphaproteobacteria</taxon>
        <taxon>Rhodobacterales</taxon>
        <taxon>Roseobacteraceae</taxon>
        <taxon>Ruegeria</taxon>
    </lineage>
</organism>
<name>A0ABT3API9_9RHOB</name>
<evidence type="ECO:0000313" key="2">
    <source>
        <dbReference type="Proteomes" id="UP001320899"/>
    </source>
</evidence>
<dbReference type="Proteomes" id="UP001320899">
    <property type="component" value="Unassembled WGS sequence"/>
</dbReference>
<evidence type="ECO:0000313" key="1">
    <source>
        <dbReference type="EMBL" id="MCV2890594.1"/>
    </source>
</evidence>
<reference evidence="1 2" key="1">
    <citation type="submission" date="2022-10" db="EMBL/GenBank/DDBJ databases">
        <title>Ruegeria sp. nov., isolated from ocean surface sediments.</title>
        <authorList>
            <person name="He W."/>
            <person name="Xue H.-P."/>
            <person name="Zhang D.-F."/>
        </authorList>
    </citation>
    <scope>NUCLEOTIDE SEQUENCE [LARGE SCALE GENOMIC DNA]</scope>
    <source>
        <strain evidence="1 2">XHP0148</strain>
    </source>
</reference>
<dbReference type="EMBL" id="JAOWLB010000019">
    <property type="protein sequence ID" value="MCV2890594.1"/>
    <property type="molecule type" value="Genomic_DNA"/>
</dbReference>
<gene>
    <name evidence="1" type="ORF">OE747_19820</name>
</gene>
<keyword evidence="2" id="KW-1185">Reference proteome</keyword>
<accession>A0ABT3API9</accession>
<protein>
    <submittedName>
        <fullName evidence="1">Uncharacterized protein</fullName>
    </submittedName>
</protein>
<comment type="caution">
    <text evidence="1">The sequence shown here is derived from an EMBL/GenBank/DDBJ whole genome shotgun (WGS) entry which is preliminary data.</text>
</comment>
<sequence>MTYGIFDLKGSGRAVKSLRASCATSTQSAAASTPEAAEGVVYCGGGAVQRVIEYAILSQPDGQWDAIVSVNGETNRAMTAYSYFGNAQPPAGFVVALLGEDRAEYLVFEQDGRNWLEFGDYSYEQCN</sequence>
<dbReference type="RefSeq" id="WP_263830216.1">
    <property type="nucleotide sequence ID" value="NZ_JAOWLB010000019.1"/>
</dbReference>